<dbReference type="EMBL" id="LJXT01000022">
    <property type="protein sequence ID" value="KPQ18683.1"/>
    <property type="molecule type" value="Genomic_DNA"/>
</dbReference>
<dbReference type="InterPro" id="IPR003607">
    <property type="entry name" value="HD/PDEase_dom"/>
</dbReference>
<dbReference type="Gene3D" id="1.10.3210.10">
    <property type="entry name" value="Hypothetical protein af1432"/>
    <property type="match status" value="1"/>
</dbReference>
<dbReference type="PANTHER" id="PTHR11373:SF4">
    <property type="entry name" value="DEOXYNUCLEOSIDE TRIPHOSPHATE TRIPHOSPHOHYDROLASE SAMHD1"/>
    <property type="match status" value="1"/>
</dbReference>
<dbReference type="Pfam" id="PF01966">
    <property type="entry name" value="HD"/>
    <property type="match status" value="1"/>
</dbReference>
<dbReference type="InterPro" id="IPR050135">
    <property type="entry name" value="dGTPase-like"/>
</dbReference>
<evidence type="ECO:0000313" key="3">
    <source>
        <dbReference type="Proteomes" id="UP000050421"/>
    </source>
</evidence>
<dbReference type="SUPFAM" id="SSF109604">
    <property type="entry name" value="HD-domain/PDEase-like"/>
    <property type="match status" value="1"/>
</dbReference>
<comment type="caution">
    <text evidence="2">The sequence shown here is derived from an EMBL/GenBank/DDBJ whole genome shotgun (WGS) entry which is preliminary data.</text>
</comment>
<dbReference type="InterPro" id="IPR006674">
    <property type="entry name" value="HD_domain"/>
</dbReference>
<feature type="domain" description="HD/PDEase" evidence="1">
    <location>
        <begin position="50"/>
        <end position="175"/>
    </location>
</feature>
<evidence type="ECO:0000259" key="1">
    <source>
        <dbReference type="SMART" id="SM00471"/>
    </source>
</evidence>
<dbReference type="STRING" id="1305737.GCA_000526355_01910"/>
<dbReference type="CDD" id="cd00077">
    <property type="entry name" value="HDc"/>
    <property type="match status" value="1"/>
</dbReference>
<dbReference type="eggNOG" id="COG1078">
    <property type="taxonomic scope" value="Bacteria"/>
</dbReference>
<evidence type="ECO:0000313" key="2">
    <source>
        <dbReference type="EMBL" id="KPQ18683.1"/>
    </source>
</evidence>
<dbReference type="PANTHER" id="PTHR11373">
    <property type="entry name" value="DEOXYNUCLEOSIDE TRIPHOSPHATE TRIPHOSPHOHYDROLASE"/>
    <property type="match status" value="1"/>
</dbReference>
<dbReference type="GO" id="GO:0008832">
    <property type="term" value="F:dGTPase activity"/>
    <property type="evidence" value="ECO:0007669"/>
    <property type="project" value="TreeGrafter"/>
</dbReference>
<organism evidence="2 3">
    <name type="scientific">Algoriphagus marincola HL-49</name>
    <dbReference type="NCBI Taxonomy" id="1305737"/>
    <lineage>
        <taxon>Bacteria</taxon>
        <taxon>Pseudomonadati</taxon>
        <taxon>Bacteroidota</taxon>
        <taxon>Cytophagia</taxon>
        <taxon>Cytophagales</taxon>
        <taxon>Cyclobacteriaceae</taxon>
        <taxon>Algoriphagus</taxon>
    </lineage>
</organism>
<protein>
    <submittedName>
        <fullName evidence="2">HD superfamily phosphohydrolase</fullName>
    </submittedName>
</protein>
<dbReference type="Pfam" id="PF19276">
    <property type="entry name" value="HD_assoc_2"/>
    <property type="match status" value="1"/>
</dbReference>
<dbReference type="AlphaFoldDB" id="A0A0P8AJ68"/>
<dbReference type="Proteomes" id="UP000050421">
    <property type="component" value="Unassembled WGS sequence"/>
</dbReference>
<gene>
    <name evidence="2" type="ORF">HLUCCX10_05090</name>
</gene>
<proteinExistence type="predicted"/>
<dbReference type="OrthoDB" id="9803619at2"/>
<keyword evidence="2" id="KW-0378">Hydrolase</keyword>
<accession>A0A0P8AJ68</accession>
<sequence length="410" mass="47542">MKSQKILNDPVYGFITIPSELIFEIIDHPYFQRLRRIKQLGLTDFVYPGALHTRFHHALGAMHLMHVTLDHLRTKGIEISDEEFEATLIAILLHDIGHGPFSHALEYSLLRSIPHEKLSILIIEMLNRELGGRLDLTLKIFKNQYERKFFHQLVSSQLDIDRLDYLQRDCFFTGVSEGTIGADRIIKMMDVKNDKIVIEEKGIYSIENFLSARRLMYWQVYLHKTTVCAEKMLINLIQRAKDLKAEDKIFGITDEFDFLLGHKITESDFQTNPELLRIFLELDDLDIWGAIKLWKNSPDYVLANISRMFLTRNLFKIQLSNTPFKKEEIGALEEKTLKKLKIPKEHLSYFFSAGTLSNYGYLAKDRISILTKKGKVVDVADAADLPNIQIMSKIVEKHYVCKAKTLILKP</sequence>
<dbReference type="InterPro" id="IPR045509">
    <property type="entry name" value="HD_assoc_2"/>
</dbReference>
<name>A0A0P8AJ68_9BACT</name>
<dbReference type="GO" id="GO:0006203">
    <property type="term" value="P:dGTP catabolic process"/>
    <property type="evidence" value="ECO:0007669"/>
    <property type="project" value="TreeGrafter"/>
</dbReference>
<dbReference type="PATRIC" id="fig|1305737.6.peg.1673"/>
<reference evidence="2 3" key="1">
    <citation type="submission" date="2015-09" db="EMBL/GenBank/DDBJ databases">
        <title>Identification and resolution of microdiversity through metagenomic sequencing of parallel consortia.</title>
        <authorList>
            <person name="Nelson W.C."/>
            <person name="Romine M.F."/>
            <person name="Lindemann S.R."/>
        </authorList>
    </citation>
    <scope>NUCLEOTIDE SEQUENCE [LARGE SCALE GENOMIC DNA]</scope>
    <source>
        <strain evidence="2">HL-49</strain>
    </source>
</reference>
<dbReference type="SMART" id="SM00471">
    <property type="entry name" value="HDc"/>
    <property type="match status" value="1"/>
</dbReference>